<dbReference type="SUPFAM" id="SSF53756">
    <property type="entry name" value="UDP-Glycosyltransferase/glycogen phosphorylase"/>
    <property type="match status" value="1"/>
</dbReference>
<protein>
    <submittedName>
        <fullName evidence="6">Uncharacterized protein</fullName>
    </submittedName>
</protein>
<dbReference type="InterPro" id="IPR002213">
    <property type="entry name" value="UDP_glucos_trans"/>
</dbReference>
<dbReference type="Pfam" id="PF00201">
    <property type="entry name" value="UDPGT"/>
    <property type="match status" value="1"/>
</dbReference>
<evidence type="ECO:0000256" key="2">
    <source>
        <dbReference type="ARBA" id="ARBA00022676"/>
    </source>
</evidence>
<proteinExistence type="inferred from homology"/>
<evidence type="ECO:0000256" key="4">
    <source>
        <dbReference type="SAM" id="MobiDB-lite"/>
    </source>
</evidence>
<dbReference type="InterPro" id="IPR035595">
    <property type="entry name" value="UDP_glycos_trans_CS"/>
</dbReference>
<feature type="compositionally biased region" description="Basic and acidic residues" evidence="4">
    <location>
        <begin position="594"/>
        <end position="603"/>
    </location>
</feature>
<dbReference type="STRING" id="41427.A0A182J2W4"/>
<evidence type="ECO:0000313" key="6">
    <source>
        <dbReference type="EnsemblMetazoa" id="AATE010340-PA.1"/>
    </source>
</evidence>
<reference evidence="6" key="1">
    <citation type="submission" date="2022-08" db="UniProtKB">
        <authorList>
            <consortium name="EnsemblMetazoa"/>
        </authorList>
    </citation>
    <scope>IDENTIFICATION</scope>
    <source>
        <strain evidence="6">EBRO</strain>
    </source>
</reference>
<feature type="transmembrane region" description="Helical" evidence="5">
    <location>
        <begin position="557"/>
        <end position="580"/>
    </location>
</feature>
<dbReference type="PANTHER" id="PTHR48043">
    <property type="entry name" value="EG:EG0003.4 PROTEIN-RELATED"/>
    <property type="match status" value="1"/>
</dbReference>
<keyword evidence="5" id="KW-1133">Transmembrane helix</keyword>
<evidence type="ECO:0000256" key="1">
    <source>
        <dbReference type="ARBA" id="ARBA00009995"/>
    </source>
</evidence>
<dbReference type="EnsemblMetazoa" id="AATE010340-RA">
    <property type="protein sequence ID" value="AATE010340-PA.1"/>
    <property type="gene ID" value="AATE010340"/>
</dbReference>
<dbReference type="InterPro" id="IPR050271">
    <property type="entry name" value="UDP-glycosyltransferase"/>
</dbReference>
<feature type="region of interest" description="Disordered" evidence="4">
    <location>
        <begin position="589"/>
        <end position="609"/>
    </location>
</feature>
<keyword evidence="5" id="KW-0472">Membrane</keyword>
<evidence type="ECO:0000256" key="3">
    <source>
        <dbReference type="ARBA" id="ARBA00022679"/>
    </source>
</evidence>
<dbReference type="PANTHER" id="PTHR48043:SF159">
    <property type="entry name" value="EG:EG0003.4 PROTEIN-RELATED"/>
    <property type="match status" value="1"/>
</dbReference>
<dbReference type="PROSITE" id="PS00375">
    <property type="entry name" value="UDPGT"/>
    <property type="match status" value="1"/>
</dbReference>
<sequence>MNEPDDDQSHTPMRHTGAALRGAFAFDEFFGCLIEAVHYQRRTACAIASESYRDPGAQSRKIVMVSRSVSGCIVLAALVLACGSWQLCEGAKILAVFPSISKTNYIFGQVLFEALAARGHNVTIVSPFEVQYAHENIRQVRITGLYSHVEDYGLAANVFTKRDKSSFYGNTNLIYGTAAMADYTLGHPKLQVLLKDPAETFDLLLLDQVLCESLLGLAYHYGVPAIVYSAAAPNKYTNEMVANPHNPAYNPIPSLGYSDRMNLVQRVWNTFVSICEQFNYKYLYLPSQDAVYQRHFGRKQPLPPLLDLIHNVSLVLVNSHPVINFARPFVPNMIEIGGAHIRQFEDTGFSQDVINWVEKAKNGVIYFSMGTNIRSADFPDYLRDAFTGAFGRLSQVLVIWKWENATLTNQSGNVIVGPWMPQQQLLAHPNVRLHITHGGLLSMMETVHYGKPILGLPLAGDQEILVDRAVEAGYGLKLDYQNVTEELVLDTINRMLNEPSYRYAALKASRQFREQPQKPMEKALYYIEYVLKNDGGVDYLRSGALFLSFWSRHVVDVAIIVLLIVMIPVGLFATLIQIILRKTHQRKLKNAPSADKKPATGKELKKKRN</sequence>
<dbReference type="VEuPathDB" id="VectorBase:AATE010340"/>
<dbReference type="CDD" id="cd03784">
    <property type="entry name" value="GT1_Gtf-like"/>
    <property type="match status" value="1"/>
</dbReference>
<evidence type="ECO:0000256" key="5">
    <source>
        <dbReference type="SAM" id="Phobius"/>
    </source>
</evidence>
<keyword evidence="2" id="KW-0328">Glycosyltransferase</keyword>
<comment type="similarity">
    <text evidence="1">Belongs to the UDP-glycosyltransferase family.</text>
</comment>
<keyword evidence="5" id="KW-0812">Transmembrane</keyword>
<dbReference type="GO" id="GO:0008194">
    <property type="term" value="F:UDP-glycosyltransferase activity"/>
    <property type="evidence" value="ECO:0007669"/>
    <property type="project" value="InterPro"/>
</dbReference>
<dbReference type="FunFam" id="3.40.50.2000:FF:000050">
    <property type="entry name" value="UDP-glucuronosyltransferase"/>
    <property type="match status" value="1"/>
</dbReference>
<accession>A0A182J2W4</accession>
<name>A0A182J2W4_ANOAO</name>
<organism evidence="6">
    <name type="scientific">Anopheles atroparvus</name>
    <name type="common">European mosquito</name>
    <dbReference type="NCBI Taxonomy" id="41427"/>
    <lineage>
        <taxon>Eukaryota</taxon>
        <taxon>Metazoa</taxon>
        <taxon>Ecdysozoa</taxon>
        <taxon>Arthropoda</taxon>
        <taxon>Hexapoda</taxon>
        <taxon>Insecta</taxon>
        <taxon>Pterygota</taxon>
        <taxon>Neoptera</taxon>
        <taxon>Endopterygota</taxon>
        <taxon>Diptera</taxon>
        <taxon>Nematocera</taxon>
        <taxon>Culicoidea</taxon>
        <taxon>Culicidae</taxon>
        <taxon>Anophelinae</taxon>
        <taxon>Anopheles</taxon>
    </lineage>
</organism>
<keyword evidence="3" id="KW-0808">Transferase</keyword>
<dbReference type="AlphaFoldDB" id="A0A182J2W4"/>
<dbReference type="Gene3D" id="3.40.50.2000">
    <property type="entry name" value="Glycogen Phosphorylase B"/>
    <property type="match status" value="1"/>
</dbReference>